<organism evidence="1">
    <name type="scientific">uncultured Sphingomonadaceae bacterium</name>
    <dbReference type="NCBI Taxonomy" id="169976"/>
    <lineage>
        <taxon>Bacteria</taxon>
        <taxon>Pseudomonadati</taxon>
        <taxon>Pseudomonadota</taxon>
        <taxon>Alphaproteobacteria</taxon>
        <taxon>Sphingomonadales</taxon>
        <taxon>Sphingomonadaceae</taxon>
        <taxon>environmental samples</taxon>
    </lineage>
</organism>
<name>A0A6J4S8I2_9SPHN</name>
<reference evidence="1" key="1">
    <citation type="submission" date="2020-02" db="EMBL/GenBank/DDBJ databases">
        <authorList>
            <person name="Meier V. D."/>
        </authorList>
    </citation>
    <scope>NUCLEOTIDE SEQUENCE</scope>
    <source>
        <strain evidence="1">AVDCRST_MAG39</strain>
    </source>
</reference>
<protein>
    <submittedName>
        <fullName evidence="1">Uncharacterized protein</fullName>
    </submittedName>
</protein>
<dbReference type="AlphaFoldDB" id="A0A6J4S8I2"/>
<proteinExistence type="predicted"/>
<dbReference type="EMBL" id="CADCVW010000037">
    <property type="protein sequence ID" value="CAA9492688.1"/>
    <property type="molecule type" value="Genomic_DNA"/>
</dbReference>
<accession>A0A6J4S8I2</accession>
<sequence length="38" mass="3816">MRGARKGAGGCAILRKAFGRAAGRLVAFLDGSGPKLQG</sequence>
<evidence type="ECO:0000313" key="1">
    <source>
        <dbReference type="EMBL" id="CAA9492688.1"/>
    </source>
</evidence>
<gene>
    <name evidence="1" type="ORF">AVDCRST_MAG39-874</name>
</gene>